<accession>A0ABQ6YZX2</accession>
<reference evidence="3 4" key="1">
    <citation type="submission" date="2016-06" db="EMBL/GenBank/DDBJ databases">
        <title>Four novel species of enterococci isolated from chicken manure.</title>
        <authorList>
            <person name="Van Tyne D."/>
        </authorList>
    </citation>
    <scope>NUCLEOTIDE SEQUENCE [LARGE SCALE GENOMIC DNA]</scope>
    <source>
        <strain evidence="3 4">CU12B</strain>
    </source>
</reference>
<dbReference type="Proteomes" id="UP000782705">
    <property type="component" value="Unassembled WGS sequence"/>
</dbReference>
<dbReference type="InterPro" id="IPR016181">
    <property type="entry name" value="Acyl_CoA_acyltransferase"/>
</dbReference>
<comment type="caution">
    <text evidence="3">The sequence shown here is derived from an EMBL/GenBank/DDBJ whole genome shotgun (WGS) entry which is preliminary data.</text>
</comment>
<dbReference type="PANTHER" id="PTHR13947:SF37">
    <property type="entry name" value="LD18367P"/>
    <property type="match status" value="1"/>
</dbReference>
<dbReference type="CDD" id="cd04301">
    <property type="entry name" value="NAT_SF"/>
    <property type="match status" value="1"/>
</dbReference>
<dbReference type="SUPFAM" id="SSF55729">
    <property type="entry name" value="Acyl-CoA N-acyltransferases (Nat)"/>
    <property type="match status" value="1"/>
</dbReference>
<dbReference type="PROSITE" id="PS51186">
    <property type="entry name" value="GNAT"/>
    <property type="match status" value="1"/>
</dbReference>
<evidence type="ECO:0000313" key="4">
    <source>
        <dbReference type="Proteomes" id="UP000782705"/>
    </source>
</evidence>
<dbReference type="InterPro" id="IPR000182">
    <property type="entry name" value="GNAT_dom"/>
</dbReference>
<proteinExistence type="predicted"/>
<protein>
    <recommendedName>
        <fullName evidence="2">N-acetyltransferase domain-containing protein</fullName>
    </recommendedName>
</protein>
<dbReference type="PANTHER" id="PTHR13947">
    <property type="entry name" value="GNAT FAMILY N-ACETYLTRANSFERASE"/>
    <property type="match status" value="1"/>
</dbReference>
<evidence type="ECO:0000256" key="1">
    <source>
        <dbReference type="ARBA" id="ARBA00022679"/>
    </source>
</evidence>
<name>A0ABQ6YZX2_9ENTE</name>
<dbReference type="Pfam" id="PF00583">
    <property type="entry name" value="Acetyltransf_1"/>
    <property type="match status" value="1"/>
</dbReference>
<keyword evidence="4" id="KW-1185">Reference proteome</keyword>
<evidence type="ECO:0000259" key="2">
    <source>
        <dbReference type="PROSITE" id="PS51186"/>
    </source>
</evidence>
<dbReference type="EMBL" id="MAEL01000035">
    <property type="protein sequence ID" value="KAF1304158.1"/>
    <property type="molecule type" value="Genomic_DNA"/>
</dbReference>
<dbReference type="RefSeq" id="WP_161902030.1">
    <property type="nucleotide sequence ID" value="NZ_MAEL01000035.1"/>
</dbReference>
<keyword evidence="1" id="KW-0808">Transferase</keyword>
<gene>
    <name evidence="3" type="ORF">BAU17_04490</name>
</gene>
<dbReference type="InterPro" id="IPR050769">
    <property type="entry name" value="NAT_camello-type"/>
</dbReference>
<feature type="domain" description="N-acetyltransferase" evidence="2">
    <location>
        <begin position="1"/>
        <end position="157"/>
    </location>
</feature>
<evidence type="ECO:0000313" key="3">
    <source>
        <dbReference type="EMBL" id="KAF1304158.1"/>
    </source>
</evidence>
<dbReference type="Gene3D" id="3.40.630.30">
    <property type="match status" value="1"/>
</dbReference>
<sequence length="158" mass="17986">MNIREITAQDDLQMAQIIRHILENHQLDIPGTAYFDPQLDHLSEFYRDLPDSAYWVLVNENEQVVGGVGIAPLQDNIAELQKLYLSDAATGHGYGQQLLSHAINFAQQHYQQLYLETSSILKAANGLYHKNGFKLLDKPLGETGHTLMDTWFLKQLHE</sequence>
<organism evidence="3 4">
    <name type="scientific">Candidatus Enterococcus willemsii</name>
    <dbReference type="NCBI Taxonomy" id="1857215"/>
    <lineage>
        <taxon>Bacteria</taxon>
        <taxon>Bacillati</taxon>
        <taxon>Bacillota</taxon>
        <taxon>Bacilli</taxon>
        <taxon>Lactobacillales</taxon>
        <taxon>Enterococcaceae</taxon>
        <taxon>Enterococcus</taxon>
    </lineage>
</organism>